<evidence type="ECO:0000313" key="4">
    <source>
        <dbReference type="WBParaSite" id="ACRNAN_scaffold7490.g32018.t1"/>
    </source>
</evidence>
<dbReference type="InterPro" id="IPR045142">
    <property type="entry name" value="BCAS3-like"/>
</dbReference>
<organism evidence="3 4">
    <name type="scientific">Acrobeloides nanus</name>
    <dbReference type="NCBI Taxonomy" id="290746"/>
    <lineage>
        <taxon>Eukaryota</taxon>
        <taxon>Metazoa</taxon>
        <taxon>Ecdysozoa</taxon>
        <taxon>Nematoda</taxon>
        <taxon>Chromadorea</taxon>
        <taxon>Rhabditida</taxon>
        <taxon>Tylenchina</taxon>
        <taxon>Cephalobomorpha</taxon>
        <taxon>Cephaloboidea</taxon>
        <taxon>Cephalobidae</taxon>
        <taxon>Acrobeloides</taxon>
    </lineage>
</organism>
<dbReference type="AlphaFoldDB" id="A0A914EFI6"/>
<feature type="compositionally biased region" description="Polar residues" evidence="1">
    <location>
        <begin position="792"/>
        <end position="806"/>
    </location>
</feature>
<proteinExistence type="predicted"/>
<evidence type="ECO:0000256" key="1">
    <source>
        <dbReference type="SAM" id="MobiDB-lite"/>
    </source>
</evidence>
<feature type="region of interest" description="Disordered" evidence="1">
    <location>
        <begin position="790"/>
        <end position="813"/>
    </location>
</feature>
<evidence type="ECO:0000259" key="2">
    <source>
        <dbReference type="Pfam" id="PF21034"/>
    </source>
</evidence>
<feature type="domain" description="BCAS3 WD40" evidence="2">
    <location>
        <begin position="81"/>
        <end position="452"/>
    </location>
</feature>
<dbReference type="WBParaSite" id="ACRNAN_scaffold7490.g32018.t1">
    <property type="protein sequence ID" value="ACRNAN_scaffold7490.g32018.t1"/>
    <property type="gene ID" value="ACRNAN_scaffold7490.g32018"/>
</dbReference>
<dbReference type="InterPro" id="IPR048382">
    <property type="entry name" value="BCAS3_WD40"/>
</dbReference>
<protein>
    <submittedName>
        <fullName evidence="4">BCAS3 domain-containing protein</fullName>
    </submittedName>
</protein>
<dbReference type="Pfam" id="PF21034">
    <property type="entry name" value="BCAS3_WD40"/>
    <property type="match status" value="1"/>
</dbReference>
<sequence>MQHSNSQASIPDVANSTPRAGYVARGQLISPQPIQEPTIVTPLAELVHEVIPQGSSLNKDVEPIQWVKIQSCSYDNKSCTNSFVILMGLARGYQIWLTRENGVIEEVISERKGPLKVGHLLPRLNSDSKDEFHDKRPLLALVDGNPLTSDNKFSSVSFLSLKAGNTVHTLDVDDPIFELGSSNTCFLVLTSESIVICDQYSLTKRHCISVPPPSDTLSFPSFALSDNLLAYLDNELHKGFQSCGGLLLDEDTSYSGQIMNAAKSFSKTVSTLSETVVSSFSSSSQLKNSTSLKDSGIVTIVNVNGFLNGNIKNNDNILAHFVAHEEPIGFLAFGTGGQLLLTCSQSSKSFHLYALHFHSGISSLGTVQHLYTLHRGNSAAKVIDCAFSFDNRWLSVATNHGTTHVFAINPYGGPATLRTHGGKFANKESRFERTAGLTSHDIPRSSPKLQNASFPITFKEHPALNNSVLSRTSVNPWLRVPISPLALYSVAQIKQRPFSAERVTAWASDNAPVTLSTSNRSSMRFNGNAWLLESNRRQAVAFVNICTMSTSSDSEILFSLSADGVLTTYEIAAKRERHNSASSNSSSLNNISEILSSSPKNISVLPVNTNTNKASSEMPVRAKVSAVSQWSLQRPRGSSGIEPPLDQHCPLVLENFKSNEKSKESKSDNWIRHIEGTCYSGPHRRIWMGPQFSFGVYTPTSHSSAQLFNPNDTHGTIASLQKCCPVLIDKNSSFSSLKCDTSFDCPSRIVCGSWSSESDFKSTFDDGTMFEVKERLEDAMRETTSREITGRLSGTNRDSGNDQDLLNISGMDL</sequence>
<evidence type="ECO:0000313" key="3">
    <source>
        <dbReference type="Proteomes" id="UP000887540"/>
    </source>
</evidence>
<dbReference type="PANTHER" id="PTHR13268">
    <property type="entry name" value="BREAST CARCINOMA AMPLIFIED SEQUENCE 3"/>
    <property type="match status" value="1"/>
</dbReference>
<dbReference type="InterPro" id="IPR015943">
    <property type="entry name" value="WD40/YVTN_repeat-like_dom_sf"/>
</dbReference>
<dbReference type="GO" id="GO:0042594">
    <property type="term" value="P:response to starvation"/>
    <property type="evidence" value="ECO:0007669"/>
    <property type="project" value="TreeGrafter"/>
</dbReference>
<dbReference type="GO" id="GO:0005737">
    <property type="term" value="C:cytoplasm"/>
    <property type="evidence" value="ECO:0007669"/>
    <property type="project" value="TreeGrafter"/>
</dbReference>
<dbReference type="SUPFAM" id="SSF82171">
    <property type="entry name" value="DPP6 N-terminal domain-like"/>
    <property type="match status" value="1"/>
</dbReference>
<dbReference type="Gene3D" id="2.130.10.10">
    <property type="entry name" value="YVTN repeat-like/Quinoprotein amine dehydrogenase"/>
    <property type="match status" value="1"/>
</dbReference>
<accession>A0A914EFI6</accession>
<dbReference type="Proteomes" id="UP000887540">
    <property type="component" value="Unplaced"/>
</dbReference>
<keyword evidence="3" id="KW-1185">Reference proteome</keyword>
<reference evidence="4" key="1">
    <citation type="submission" date="2022-11" db="UniProtKB">
        <authorList>
            <consortium name="WormBaseParasite"/>
        </authorList>
    </citation>
    <scope>IDENTIFICATION</scope>
</reference>
<dbReference type="GO" id="GO:0006914">
    <property type="term" value="P:autophagy"/>
    <property type="evidence" value="ECO:0007669"/>
    <property type="project" value="InterPro"/>
</dbReference>
<name>A0A914EFI6_9BILA</name>
<dbReference type="PANTHER" id="PTHR13268:SF0">
    <property type="entry name" value="BCAS3 MICROTUBULE ASSOCIATED CELL MIGRATION FACTOR"/>
    <property type="match status" value="1"/>
</dbReference>